<dbReference type="SUPFAM" id="SSF50494">
    <property type="entry name" value="Trypsin-like serine proteases"/>
    <property type="match status" value="1"/>
</dbReference>
<dbReference type="InterPro" id="IPR009003">
    <property type="entry name" value="Peptidase_S1_PA"/>
</dbReference>
<dbReference type="PRINTS" id="PR00722">
    <property type="entry name" value="CHYMOTRYPSIN"/>
</dbReference>
<keyword evidence="3" id="KW-0378">Hydrolase</keyword>
<dbReference type="FunFam" id="2.40.10.10:FF:000010">
    <property type="entry name" value="Kallikrein related peptidase 11"/>
    <property type="match status" value="1"/>
</dbReference>
<dbReference type="InterPro" id="IPR001314">
    <property type="entry name" value="Peptidase_S1A"/>
</dbReference>
<keyword evidence="5" id="KW-1015">Disulfide bond</keyword>
<proteinExistence type="inferred from homology"/>
<dbReference type="SMART" id="SM00020">
    <property type="entry name" value="Tryp_SPc"/>
    <property type="match status" value="1"/>
</dbReference>
<dbReference type="AlphaFoldDB" id="A0AAV7DMY4"/>
<gene>
    <name evidence="7" type="ORF">GDO81_002795</name>
</gene>
<dbReference type="GO" id="GO:0004252">
    <property type="term" value="F:serine-type endopeptidase activity"/>
    <property type="evidence" value="ECO:0007669"/>
    <property type="project" value="InterPro"/>
</dbReference>
<accession>A0AAV7DMY4</accession>
<keyword evidence="4" id="KW-0720">Serine protease</keyword>
<dbReference type="Proteomes" id="UP000824782">
    <property type="component" value="Unassembled WGS sequence"/>
</dbReference>
<evidence type="ECO:0000256" key="3">
    <source>
        <dbReference type="ARBA" id="ARBA00022801"/>
    </source>
</evidence>
<dbReference type="InterPro" id="IPR001254">
    <property type="entry name" value="Trypsin_dom"/>
</dbReference>
<dbReference type="PANTHER" id="PTHR24271">
    <property type="entry name" value="KALLIKREIN-RELATED"/>
    <property type="match status" value="1"/>
</dbReference>
<keyword evidence="2" id="KW-0645">Protease</keyword>
<evidence type="ECO:0000313" key="8">
    <source>
        <dbReference type="Proteomes" id="UP000824782"/>
    </source>
</evidence>
<dbReference type="CDD" id="cd00190">
    <property type="entry name" value="Tryp_SPc"/>
    <property type="match status" value="1"/>
</dbReference>
<evidence type="ECO:0000256" key="2">
    <source>
        <dbReference type="ARBA" id="ARBA00022670"/>
    </source>
</evidence>
<dbReference type="Gene3D" id="2.40.10.10">
    <property type="entry name" value="Trypsin-like serine proteases"/>
    <property type="match status" value="2"/>
</dbReference>
<comment type="caution">
    <text evidence="7">The sequence shown here is derived from an EMBL/GenBank/DDBJ whole genome shotgun (WGS) entry which is preliminary data.</text>
</comment>
<evidence type="ECO:0000313" key="7">
    <source>
        <dbReference type="EMBL" id="KAG8598910.1"/>
    </source>
</evidence>
<protein>
    <recommendedName>
        <fullName evidence="6">Peptidase S1 domain-containing protein</fullName>
    </recommendedName>
</protein>
<evidence type="ECO:0000256" key="1">
    <source>
        <dbReference type="ARBA" id="ARBA00009228"/>
    </source>
</evidence>
<dbReference type="Pfam" id="PF00089">
    <property type="entry name" value="Trypsin"/>
    <property type="match status" value="1"/>
</dbReference>
<evidence type="ECO:0000256" key="5">
    <source>
        <dbReference type="ARBA" id="ARBA00023157"/>
    </source>
</evidence>
<evidence type="ECO:0000259" key="6">
    <source>
        <dbReference type="PROSITE" id="PS50240"/>
    </source>
</evidence>
<keyword evidence="8" id="KW-1185">Reference proteome</keyword>
<dbReference type="PANTHER" id="PTHR24271:SF52">
    <property type="entry name" value="GRANZYME K"/>
    <property type="match status" value="1"/>
</dbReference>
<dbReference type="PROSITE" id="PS00135">
    <property type="entry name" value="TRYPSIN_SER"/>
    <property type="match status" value="1"/>
</dbReference>
<comment type="similarity">
    <text evidence="1">Belongs to the peptidase S1 family. Snake venom subfamily.</text>
</comment>
<name>A0AAV7DMY4_ENGPU</name>
<dbReference type="InterPro" id="IPR043504">
    <property type="entry name" value="Peptidase_S1_PA_chymotrypsin"/>
</dbReference>
<sequence length="221" mass="24355">MALLGDKERCAGTLIKPNWILTAAYCNSNAKSFAILGAHRLADTNEQQKIRIKRAVQYPCYDSALRINDLQLLELESPAKLNKFVSVMPLPKGEVQIDPKKPCSVAGWGLTDVKKHILSDVLREANLTVVDHVKCQKLYSKEKQSITNNMICAGPPKRKTDDACAGDSGGPLICDRNFVGVVSFGPKKCGKSKLPGIYTRLTGMYLKWIHTTIGGAYYDLD</sequence>
<feature type="domain" description="Peptidase S1" evidence="6">
    <location>
        <begin position="1"/>
        <end position="214"/>
    </location>
</feature>
<reference evidence="7" key="1">
    <citation type="thesis" date="2020" institute="ProQuest LLC" country="789 East Eisenhower Parkway, Ann Arbor, MI, USA">
        <title>Comparative Genomics and Chromosome Evolution.</title>
        <authorList>
            <person name="Mudd A.B."/>
        </authorList>
    </citation>
    <scope>NUCLEOTIDE SEQUENCE</scope>
    <source>
        <strain evidence="7">237g6f4</strain>
        <tissue evidence="7">Blood</tissue>
    </source>
</reference>
<organism evidence="7 8">
    <name type="scientific">Engystomops pustulosus</name>
    <name type="common">Tungara frog</name>
    <name type="synonym">Physalaemus pustulosus</name>
    <dbReference type="NCBI Taxonomy" id="76066"/>
    <lineage>
        <taxon>Eukaryota</taxon>
        <taxon>Metazoa</taxon>
        <taxon>Chordata</taxon>
        <taxon>Craniata</taxon>
        <taxon>Vertebrata</taxon>
        <taxon>Euteleostomi</taxon>
        <taxon>Amphibia</taxon>
        <taxon>Batrachia</taxon>
        <taxon>Anura</taxon>
        <taxon>Neobatrachia</taxon>
        <taxon>Hyloidea</taxon>
        <taxon>Leptodactylidae</taxon>
        <taxon>Leiuperinae</taxon>
        <taxon>Engystomops</taxon>
    </lineage>
</organism>
<dbReference type="EMBL" id="WNYA01000001">
    <property type="protein sequence ID" value="KAG8598910.1"/>
    <property type="molecule type" value="Genomic_DNA"/>
</dbReference>
<dbReference type="PROSITE" id="PS50240">
    <property type="entry name" value="TRYPSIN_DOM"/>
    <property type="match status" value="1"/>
</dbReference>
<dbReference type="InterPro" id="IPR033116">
    <property type="entry name" value="TRYPSIN_SER"/>
</dbReference>
<evidence type="ECO:0000256" key="4">
    <source>
        <dbReference type="ARBA" id="ARBA00022825"/>
    </source>
</evidence>
<dbReference type="GO" id="GO:0006508">
    <property type="term" value="P:proteolysis"/>
    <property type="evidence" value="ECO:0007669"/>
    <property type="project" value="UniProtKB-KW"/>
</dbReference>